<dbReference type="AlphaFoldDB" id="A0AAJ8BUF8"/>
<feature type="chain" id="PRO_5044746361" evidence="1">
    <location>
        <begin position="22"/>
        <end position="69"/>
    </location>
</feature>
<dbReference type="GeneID" id="84590454"/>
<proteinExistence type="predicted"/>
<dbReference type="KEGG" id="ang:An02g10650"/>
<protein>
    <submittedName>
        <fullName evidence="2">Uncharacterized protein</fullName>
    </submittedName>
</protein>
<keyword evidence="1" id="KW-0732">Signal</keyword>
<sequence>MLLLILAVWAWLVSPISVTAAIMNLGESRESNAVKVGDIQVFWKVVVPIGVESYTLRATRKASRSRRYR</sequence>
<reference evidence="2" key="2">
    <citation type="submission" date="2025-08" db="UniProtKB">
        <authorList>
            <consortium name="RefSeq"/>
        </authorList>
    </citation>
    <scope>IDENTIFICATION</scope>
</reference>
<feature type="signal peptide" evidence="1">
    <location>
        <begin position="1"/>
        <end position="21"/>
    </location>
</feature>
<organism evidence="2">
    <name type="scientific">Aspergillus niger</name>
    <dbReference type="NCBI Taxonomy" id="5061"/>
    <lineage>
        <taxon>Eukaryota</taxon>
        <taxon>Fungi</taxon>
        <taxon>Dikarya</taxon>
        <taxon>Ascomycota</taxon>
        <taxon>Pezizomycotina</taxon>
        <taxon>Eurotiomycetes</taxon>
        <taxon>Eurotiomycetidae</taxon>
        <taxon>Eurotiales</taxon>
        <taxon>Aspergillaceae</taxon>
        <taxon>Aspergillus</taxon>
        <taxon>Aspergillus subgen. Circumdati</taxon>
    </lineage>
</organism>
<name>A0AAJ8BUF8_ASPNG</name>
<accession>A0AAJ8BUF8</accession>
<evidence type="ECO:0000313" key="2">
    <source>
        <dbReference type="RefSeq" id="XP_059603494.1"/>
    </source>
</evidence>
<reference evidence="2" key="1">
    <citation type="submission" date="2025-02" db="EMBL/GenBank/DDBJ databases">
        <authorList>
            <consortium name="NCBI Genome Project"/>
        </authorList>
    </citation>
    <scope>NUCLEOTIDE SEQUENCE</scope>
</reference>
<dbReference type="RefSeq" id="XP_059603494.1">
    <property type="nucleotide sequence ID" value="XM_059746586.1"/>
</dbReference>
<evidence type="ECO:0000256" key="1">
    <source>
        <dbReference type="SAM" id="SignalP"/>
    </source>
</evidence>
<gene>
    <name evidence="2" type="ORF">An02g10650</name>
</gene>
<dbReference type="VEuPathDB" id="FungiDB:An02g10650"/>